<dbReference type="EMBL" id="CADEPI010000285">
    <property type="protein sequence ID" value="CAB3382828.1"/>
    <property type="molecule type" value="Genomic_DNA"/>
</dbReference>
<comment type="caution">
    <text evidence="1">The sequence shown here is derived from an EMBL/GenBank/DDBJ whole genome shotgun (WGS) entry which is preliminary data.</text>
</comment>
<accession>A0A8S1DJU4</accession>
<evidence type="ECO:0000313" key="1">
    <source>
        <dbReference type="EMBL" id="CAB3382828.1"/>
    </source>
</evidence>
<sequence>MATISPIDMQDLCRICGERLDESNKSVDIFESGPTDGVTYAKLIGSTQSHDEPNEGDGLPRRIGIECANFLVRLTSNQTAVNEMGTKLPSIQIS</sequence>
<keyword evidence="2" id="KW-1185">Reference proteome</keyword>
<dbReference type="Proteomes" id="UP000494165">
    <property type="component" value="Unassembled WGS sequence"/>
</dbReference>
<reference evidence="1 2" key="1">
    <citation type="submission" date="2020-04" db="EMBL/GenBank/DDBJ databases">
        <authorList>
            <person name="Alioto T."/>
            <person name="Alioto T."/>
            <person name="Gomez Garrido J."/>
        </authorList>
    </citation>
    <scope>NUCLEOTIDE SEQUENCE [LARGE SCALE GENOMIC DNA]</scope>
</reference>
<organism evidence="1 2">
    <name type="scientific">Cloeon dipterum</name>
    <dbReference type="NCBI Taxonomy" id="197152"/>
    <lineage>
        <taxon>Eukaryota</taxon>
        <taxon>Metazoa</taxon>
        <taxon>Ecdysozoa</taxon>
        <taxon>Arthropoda</taxon>
        <taxon>Hexapoda</taxon>
        <taxon>Insecta</taxon>
        <taxon>Pterygota</taxon>
        <taxon>Palaeoptera</taxon>
        <taxon>Ephemeroptera</taxon>
        <taxon>Pisciforma</taxon>
        <taxon>Baetidae</taxon>
        <taxon>Cloeon</taxon>
    </lineage>
</organism>
<gene>
    <name evidence="1" type="ORF">CLODIP_2_CD11527</name>
</gene>
<proteinExistence type="predicted"/>
<evidence type="ECO:0000313" key="2">
    <source>
        <dbReference type="Proteomes" id="UP000494165"/>
    </source>
</evidence>
<protein>
    <submittedName>
        <fullName evidence="1">Uncharacterized protein</fullName>
    </submittedName>
</protein>
<name>A0A8S1DJU4_9INSE</name>
<dbReference type="AlphaFoldDB" id="A0A8S1DJU4"/>